<keyword evidence="3" id="KW-0804">Transcription</keyword>
<dbReference type="InterPro" id="IPR050109">
    <property type="entry name" value="HTH-type_TetR-like_transc_reg"/>
</dbReference>
<feature type="domain" description="HTH tetR-type" evidence="5">
    <location>
        <begin position="11"/>
        <end position="71"/>
    </location>
</feature>
<evidence type="ECO:0000256" key="2">
    <source>
        <dbReference type="ARBA" id="ARBA00023125"/>
    </source>
</evidence>
<dbReference type="InterPro" id="IPR009057">
    <property type="entry name" value="Homeodomain-like_sf"/>
</dbReference>
<evidence type="ECO:0000259" key="5">
    <source>
        <dbReference type="PROSITE" id="PS50977"/>
    </source>
</evidence>
<keyword evidence="1" id="KW-0805">Transcription regulation</keyword>
<name>A0A1H7N4S1_9ACTN</name>
<dbReference type="RefSeq" id="WP_256256852.1">
    <property type="nucleotide sequence ID" value="NZ_FOBF01000004.1"/>
</dbReference>
<keyword evidence="2 4" id="KW-0238">DNA-binding</keyword>
<dbReference type="PROSITE" id="PS50977">
    <property type="entry name" value="HTH_TETR_2"/>
    <property type="match status" value="1"/>
</dbReference>
<dbReference type="GO" id="GO:0000976">
    <property type="term" value="F:transcription cis-regulatory region binding"/>
    <property type="evidence" value="ECO:0007669"/>
    <property type="project" value="TreeGrafter"/>
</dbReference>
<keyword evidence="7" id="KW-1185">Reference proteome</keyword>
<dbReference type="InterPro" id="IPR001647">
    <property type="entry name" value="HTH_TetR"/>
</dbReference>
<protein>
    <submittedName>
        <fullName evidence="6">Transcriptional regulator, TetR family</fullName>
    </submittedName>
</protein>
<dbReference type="AlphaFoldDB" id="A0A1H7N4S1"/>
<dbReference type="GO" id="GO:0003700">
    <property type="term" value="F:DNA-binding transcription factor activity"/>
    <property type="evidence" value="ECO:0007669"/>
    <property type="project" value="TreeGrafter"/>
</dbReference>
<evidence type="ECO:0000256" key="1">
    <source>
        <dbReference type="ARBA" id="ARBA00023015"/>
    </source>
</evidence>
<organism evidence="6 7">
    <name type="scientific">Nonomuraea pusilla</name>
    <dbReference type="NCBI Taxonomy" id="46177"/>
    <lineage>
        <taxon>Bacteria</taxon>
        <taxon>Bacillati</taxon>
        <taxon>Actinomycetota</taxon>
        <taxon>Actinomycetes</taxon>
        <taxon>Streptosporangiales</taxon>
        <taxon>Streptosporangiaceae</taxon>
        <taxon>Nonomuraea</taxon>
    </lineage>
</organism>
<dbReference type="Gene3D" id="1.10.357.10">
    <property type="entry name" value="Tetracycline Repressor, domain 2"/>
    <property type="match status" value="1"/>
</dbReference>
<dbReference type="STRING" id="46177.SAMN05660976_01911"/>
<dbReference type="Proteomes" id="UP000198953">
    <property type="component" value="Unassembled WGS sequence"/>
</dbReference>
<dbReference type="SUPFAM" id="SSF46689">
    <property type="entry name" value="Homeodomain-like"/>
    <property type="match status" value="1"/>
</dbReference>
<feature type="DNA-binding region" description="H-T-H motif" evidence="4">
    <location>
        <begin position="34"/>
        <end position="53"/>
    </location>
</feature>
<dbReference type="PRINTS" id="PR00455">
    <property type="entry name" value="HTHTETR"/>
</dbReference>
<gene>
    <name evidence="6" type="ORF">SAMN05660976_01911</name>
</gene>
<evidence type="ECO:0000256" key="3">
    <source>
        <dbReference type="ARBA" id="ARBA00023163"/>
    </source>
</evidence>
<evidence type="ECO:0000313" key="7">
    <source>
        <dbReference type="Proteomes" id="UP000198953"/>
    </source>
</evidence>
<dbReference type="PANTHER" id="PTHR30055">
    <property type="entry name" value="HTH-TYPE TRANSCRIPTIONAL REGULATOR RUTR"/>
    <property type="match status" value="1"/>
</dbReference>
<dbReference type="EMBL" id="FOBF01000004">
    <property type="protein sequence ID" value="SEL18321.1"/>
    <property type="molecule type" value="Genomic_DNA"/>
</dbReference>
<dbReference type="Gene3D" id="1.10.10.60">
    <property type="entry name" value="Homeodomain-like"/>
    <property type="match status" value="1"/>
</dbReference>
<dbReference type="PANTHER" id="PTHR30055:SF234">
    <property type="entry name" value="HTH-TYPE TRANSCRIPTIONAL REGULATOR BETI"/>
    <property type="match status" value="1"/>
</dbReference>
<accession>A0A1H7N4S1</accession>
<evidence type="ECO:0000256" key="4">
    <source>
        <dbReference type="PROSITE-ProRule" id="PRU00335"/>
    </source>
</evidence>
<proteinExistence type="predicted"/>
<sequence>MMAGLRERKKAETRRRIAETALRLFDARGYDAVTVNEIAEAAGVAKVTLFSYFPSKEAIVLDGVGDDLAGVVERRGAGRTPLAALRAHLREVAARPPGEADAGELAGELMARVRVITSSPALLAAVEQANAAERHRLAAALAAARGAGGGADGGAALGAGGDDLVARLMAAQVTAVVGALQEAFFLRLASGTPMEEAGRRLTADVETAFDLLEHGLAAADEHATQQNGDSHEDGR</sequence>
<evidence type="ECO:0000313" key="6">
    <source>
        <dbReference type="EMBL" id="SEL18321.1"/>
    </source>
</evidence>
<dbReference type="Pfam" id="PF00440">
    <property type="entry name" value="TetR_N"/>
    <property type="match status" value="1"/>
</dbReference>
<reference evidence="6 7" key="1">
    <citation type="submission" date="2016-10" db="EMBL/GenBank/DDBJ databases">
        <authorList>
            <person name="de Groot N.N."/>
        </authorList>
    </citation>
    <scope>NUCLEOTIDE SEQUENCE [LARGE SCALE GENOMIC DNA]</scope>
    <source>
        <strain evidence="6 7">DSM 43357</strain>
    </source>
</reference>